<protein>
    <recommendedName>
        <fullName evidence="6">TIGR01777 family protein</fullName>
    </recommendedName>
</protein>
<dbReference type="InterPro" id="IPR036291">
    <property type="entry name" value="NAD(P)-bd_dom_sf"/>
</dbReference>
<feature type="domain" description="NAD-dependent epimerase/dehydratase" evidence="2">
    <location>
        <begin position="5"/>
        <end position="211"/>
    </location>
</feature>
<evidence type="ECO:0000313" key="5">
    <source>
        <dbReference type="Proteomes" id="UP000032544"/>
    </source>
</evidence>
<comment type="similarity">
    <text evidence="1">Belongs to the NAD(P)-dependent epimerase/dehydratase family. SDR39U1 subfamily.</text>
</comment>
<comment type="caution">
    <text evidence="4">The sequence shown here is derived from an EMBL/GenBank/DDBJ whole genome shotgun (WGS) entry which is preliminary data.</text>
</comment>
<dbReference type="PANTHER" id="PTHR11092">
    <property type="entry name" value="SUGAR NUCLEOTIDE EPIMERASE RELATED"/>
    <property type="match status" value="1"/>
</dbReference>
<dbReference type="NCBIfam" id="TIGR01777">
    <property type="entry name" value="yfcH"/>
    <property type="match status" value="1"/>
</dbReference>
<dbReference type="SUPFAM" id="SSF51735">
    <property type="entry name" value="NAD(P)-binding Rossmann-fold domains"/>
    <property type="match status" value="1"/>
</dbReference>
<dbReference type="InterPro" id="IPR013549">
    <property type="entry name" value="DUF1731"/>
</dbReference>
<dbReference type="AlphaFoldDB" id="A0A0D8JA44"/>
<proteinExistence type="inferred from homology"/>
<dbReference type="RefSeq" id="WP_045029895.1">
    <property type="nucleotide sequence ID" value="NZ_JRHC01000002.1"/>
</dbReference>
<accession>A0A0D8JA44</accession>
<evidence type="ECO:0000259" key="3">
    <source>
        <dbReference type="Pfam" id="PF08338"/>
    </source>
</evidence>
<feature type="domain" description="DUF1731" evidence="3">
    <location>
        <begin position="238"/>
        <end position="284"/>
    </location>
</feature>
<evidence type="ECO:0000256" key="1">
    <source>
        <dbReference type="ARBA" id="ARBA00009353"/>
    </source>
</evidence>
<dbReference type="STRING" id="1544798.LH29_12350"/>
<evidence type="ECO:0000259" key="2">
    <source>
        <dbReference type="Pfam" id="PF01370"/>
    </source>
</evidence>
<keyword evidence="5" id="KW-1185">Reference proteome</keyword>
<name>A0A0D8JA44_9BACT</name>
<dbReference type="Proteomes" id="UP000032544">
    <property type="component" value="Unassembled WGS sequence"/>
</dbReference>
<dbReference type="Gene3D" id="3.40.50.720">
    <property type="entry name" value="NAD(P)-binding Rossmann-like Domain"/>
    <property type="match status" value="1"/>
</dbReference>
<sequence length="288" mass="31963">MKIKLTGSNGYIGQLISSELVKKGHTVSGINRDLLYSSSANLQEEIRNTDVVINLAGAPILQRWTKKNKEIIYNSRVKTTHNLVKAISELPEIERPKKVVSASAIGIYKSGHSHTEESKNFDDGFVGEVVKDWEHELTALPKNVQTVVFRLGIVFGKEAKTIQNMLLPFKLGLGGKIGSGEQTFPFIHEQDVVNAFIWATETLETSETFNLTAPETISNKEFTHSFARELNRPAFFTVPAFALKLVFGKAASLLTQSPEVSSDKLQKAGFHFEYPTIKATLQDIIVKS</sequence>
<reference evidence="4 5" key="1">
    <citation type="submission" date="2014-09" db="EMBL/GenBank/DDBJ databases">
        <title>Draft Genome Sequence of Draconibacterium sp. JN14CK-3.</title>
        <authorList>
            <person name="Dong C."/>
            <person name="Lai Q."/>
            <person name="Shao Z."/>
        </authorList>
    </citation>
    <scope>NUCLEOTIDE SEQUENCE [LARGE SCALE GENOMIC DNA]</scope>
    <source>
        <strain evidence="4 5">JN14CK-3</strain>
    </source>
</reference>
<dbReference type="Pfam" id="PF08338">
    <property type="entry name" value="DUF1731"/>
    <property type="match status" value="1"/>
</dbReference>
<dbReference type="EMBL" id="JRHC01000002">
    <property type="protein sequence ID" value="KJF43855.1"/>
    <property type="molecule type" value="Genomic_DNA"/>
</dbReference>
<dbReference type="InterPro" id="IPR010099">
    <property type="entry name" value="SDR39U1"/>
</dbReference>
<gene>
    <name evidence="4" type="ORF">LH29_12350</name>
</gene>
<organism evidence="4 5">
    <name type="scientific">Draconibacterium sediminis</name>
    <dbReference type="NCBI Taxonomy" id="1544798"/>
    <lineage>
        <taxon>Bacteria</taxon>
        <taxon>Pseudomonadati</taxon>
        <taxon>Bacteroidota</taxon>
        <taxon>Bacteroidia</taxon>
        <taxon>Marinilabiliales</taxon>
        <taxon>Prolixibacteraceae</taxon>
        <taxon>Draconibacterium</taxon>
    </lineage>
</organism>
<evidence type="ECO:0008006" key="6">
    <source>
        <dbReference type="Google" id="ProtNLM"/>
    </source>
</evidence>
<dbReference type="Pfam" id="PF01370">
    <property type="entry name" value="Epimerase"/>
    <property type="match status" value="1"/>
</dbReference>
<dbReference type="InterPro" id="IPR001509">
    <property type="entry name" value="Epimerase_deHydtase"/>
</dbReference>
<dbReference type="OrthoDB" id="329806at2"/>
<evidence type="ECO:0000313" key="4">
    <source>
        <dbReference type="EMBL" id="KJF43855.1"/>
    </source>
</evidence>
<dbReference type="PANTHER" id="PTHR11092:SF0">
    <property type="entry name" value="EPIMERASE FAMILY PROTEIN SDR39U1"/>
    <property type="match status" value="1"/>
</dbReference>